<feature type="region of interest" description="Disordered" evidence="8">
    <location>
        <begin position="1"/>
        <end position="27"/>
    </location>
</feature>
<organism evidence="10 11">
    <name type="scientific">Sugiyamaella lignohabitans</name>
    <dbReference type="NCBI Taxonomy" id="796027"/>
    <lineage>
        <taxon>Eukaryota</taxon>
        <taxon>Fungi</taxon>
        <taxon>Dikarya</taxon>
        <taxon>Ascomycota</taxon>
        <taxon>Saccharomycotina</taxon>
        <taxon>Dipodascomycetes</taxon>
        <taxon>Dipodascales</taxon>
        <taxon>Trichomonascaceae</taxon>
        <taxon>Sugiyamaella</taxon>
    </lineage>
</organism>
<reference evidence="10 11" key="1">
    <citation type="submission" date="2016-02" db="EMBL/GenBank/DDBJ databases">
        <title>Complete genome sequence and transcriptome regulation of the pentose utilising yeast Sugiyamaella lignohabitans.</title>
        <authorList>
            <person name="Bellasio M."/>
            <person name="Peymann A."/>
            <person name="Valli M."/>
            <person name="Sipitzky M."/>
            <person name="Graf A."/>
            <person name="Sauer M."/>
            <person name="Marx H."/>
            <person name="Mattanovich D."/>
        </authorList>
    </citation>
    <scope>NUCLEOTIDE SEQUENCE [LARGE SCALE GENOMIC DNA]</scope>
    <source>
        <strain evidence="10 11">CBS 10342</strain>
    </source>
</reference>
<protein>
    <recommendedName>
        <fullName evidence="4">Ribosome assembly protein 3</fullName>
    </recommendedName>
</protein>
<dbReference type="RefSeq" id="XP_018734140.1">
    <property type="nucleotide sequence ID" value="XM_018881558.1"/>
</dbReference>
<evidence type="ECO:0000313" key="10">
    <source>
        <dbReference type="EMBL" id="ANB11663.1"/>
    </source>
</evidence>
<dbReference type="PANTHER" id="PTHR28127">
    <property type="entry name" value="RIBOSOME ASSEMBLY PROTEIN 3"/>
    <property type="match status" value="1"/>
</dbReference>
<dbReference type="Pfam" id="PF14615">
    <property type="entry name" value="Rsa3"/>
    <property type="match status" value="1"/>
</dbReference>
<gene>
    <name evidence="10" type="ORF">AWJ20_4484</name>
</gene>
<evidence type="ECO:0000256" key="4">
    <source>
        <dbReference type="ARBA" id="ARBA00015339"/>
    </source>
</evidence>
<comment type="function">
    <text evidence="1">Required for efficient biogenesis of the 60S ribosomal subunit.</text>
</comment>
<evidence type="ECO:0000256" key="8">
    <source>
        <dbReference type="SAM" id="MobiDB-lite"/>
    </source>
</evidence>
<dbReference type="GO" id="GO:0005730">
    <property type="term" value="C:nucleolus"/>
    <property type="evidence" value="ECO:0007669"/>
    <property type="project" value="UniProtKB-SubCell"/>
</dbReference>
<keyword evidence="5" id="KW-0690">Ribosome biogenesis</keyword>
<evidence type="ECO:0000256" key="1">
    <source>
        <dbReference type="ARBA" id="ARBA00003035"/>
    </source>
</evidence>
<dbReference type="EMBL" id="CP014500">
    <property type="protein sequence ID" value="ANB11663.1"/>
    <property type="molecule type" value="Genomic_DNA"/>
</dbReference>
<evidence type="ECO:0000256" key="7">
    <source>
        <dbReference type="ARBA" id="ARBA00023274"/>
    </source>
</evidence>
<evidence type="ECO:0000313" key="11">
    <source>
        <dbReference type="Proteomes" id="UP000189580"/>
    </source>
</evidence>
<evidence type="ECO:0000256" key="6">
    <source>
        <dbReference type="ARBA" id="ARBA00023242"/>
    </source>
</evidence>
<dbReference type="InterPro" id="IPR028217">
    <property type="entry name" value="Rsa3_C"/>
</dbReference>
<evidence type="ECO:0000259" key="9">
    <source>
        <dbReference type="Pfam" id="PF14615"/>
    </source>
</evidence>
<comment type="subcellular location">
    <subcellularLocation>
        <location evidence="2">Nucleus</location>
        <location evidence="2">Nucleolus</location>
    </subcellularLocation>
</comment>
<name>A0A167CGL8_9ASCO</name>
<accession>A0A167CGL8</accession>
<dbReference type="PANTHER" id="PTHR28127:SF1">
    <property type="entry name" value="RIBOSOME ASSEMBLY PROTEIN 3"/>
    <property type="match status" value="1"/>
</dbReference>
<dbReference type="GO" id="GO:0000027">
    <property type="term" value="P:ribosomal large subunit assembly"/>
    <property type="evidence" value="ECO:0007669"/>
    <property type="project" value="TreeGrafter"/>
</dbReference>
<dbReference type="GO" id="GO:0030687">
    <property type="term" value="C:preribosome, large subunit precursor"/>
    <property type="evidence" value="ECO:0007669"/>
    <property type="project" value="TreeGrafter"/>
</dbReference>
<keyword evidence="6" id="KW-0539">Nucleus</keyword>
<dbReference type="Proteomes" id="UP000189580">
    <property type="component" value="Chromosome c"/>
</dbReference>
<keyword evidence="7" id="KW-0687">Ribonucleoprotein</keyword>
<sequence length="99" mass="11200">MNIDGEEETAVSNSTAERPVIPDPLKTSASKSEFEDYYVQMMTEKFGDDLNKLRQSNDFQPKSLFMLINALKEGVNIFDADQQKIILSRAQDEHTAVSK</sequence>
<comment type="similarity">
    <text evidence="3">Belongs to the RSA3 family.</text>
</comment>
<evidence type="ECO:0000256" key="3">
    <source>
        <dbReference type="ARBA" id="ARBA00006256"/>
    </source>
</evidence>
<evidence type="ECO:0000256" key="2">
    <source>
        <dbReference type="ARBA" id="ARBA00004604"/>
    </source>
</evidence>
<dbReference type="OrthoDB" id="69550at2759"/>
<keyword evidence="11" id="KW-1185">Reference proteome</keyword>
<dbReference type="KEGG" id="slb:AWJ20_4484"/>
<dbReference type="AlphaFoldDB" id="A0A167CGL8"/>
<dbReference type="InterPro" id="IPR051898">
    <property type="entry name" value="Ribosome_Assembly_3"/>
</dbReference>
<feature type="domain" description="Ribosome-assembly protein 3 C-terminal" evidence="9">
    <location>
        <begin position="34"/>
        <end position="79"/>
    </location>
</feature>
<proteinExistence type="inferred from homology"/>
<evidence type="ECO:0000256" key="5">
    <source>
        <dbReference type="ARBA" id="ARBA00022517"/>
    </source>
</evidence>
<dbReference type="GeneID" id="30036621"/>